<gene>
    <name evidence="2" type="ORF">YC6258_02457</name>
</gene>
<dbReference type="KEGG" id="gsn:YC6258_02457"/>
<accession>A0A0C5V4T7</accession>
<evidence type="ECO:0000313" key="2">
    <source>
        <dbReference type="EMBL" id="AJQ94495.1"/>
    </source>
</evidence>
<dbReference type="InterPro" id="IPR009506">
    <property type="entry name" value="YjiS-like"/>
</dbReference>
<dbReference type="EMBL" id="CP007142">
    <property type="protein sequence ID" value="AJQ94495.1"/>
    <property type="molecule type" value="Genomic_DNA"/>
</dbReference>
<reference evidence="2 3" key="1">
    <citation type="submission" date="2014-01" db="EMBL/GenBank/DDBJ databases">
        <title>Full genme sequencing of cellulolytic bacterium Gynuella sunshinyii YC6258T gen. nov., sp. nov.</title>
        <authorList>
            <person name="Khan H."/>
            <person name="Chung E.J."/>
            <person name="Chung Y.R."/>
        </authorList>
    </citation>
    <scope>NUCLEOTIDE SEQUENCE [LARGE SCALE GENOMIC DNA]</scope>
    <source>
        <strain evidence="2 3">YC6258</strain>
    </source>
</reference>
<sequence length="43" mass="5385">MGRWNRNYRQRKQLMEISGFLLKDMGITKTDLRREIQKPFWKD</sequence>
<evidence type="ECO:0000313" key="3">
    <source>
        <dbReference type="Proteomes" id="UP000032266"/>
    </source>
</evidence>
<dbReference type="HOGENOM" id="CLU_184490_6_0_6"/>
<protein>
    <submittedName>
        <fullName evidence="2">Putative conserved small protein</fullName>
    </submittedName>
</protein>
<organism evidence="2 3">
    <name type="scientific">Gynuella sunshinyii YC6258</name>
    <dbReference type="NCBI Taxonomy" id="1445510"/>
    <lineage>
        <taxon>Bacteria</taxon>
        <taxon>Pseudomonadati</taxon>
        <taxon>Pseudomonadota</taxon>
        <taxon>Gammaproteobacteria</taxon>
        <taxon>Oceanospirillales</taxon>
        <taxon>Saccharospirillaceae</taxon>
        <taxon>Gynuella</taxon>
    </lineage>
</organism>
<proteinExistence type="predicted"/>
<feature type="domain" description="YjiS-like" evidence="1">
    <location>
        <begin position="1"/>
        <end position="33"/>
    </location>
</feature>
<keyword evidence="3" id="KW-1185">Reference proteome</keyword>
<name>A0A0C5V4T7_9GAMM</name>
<dbReference type="Proteomes" id="UP000032266">
    <property type="component" value="Chromosome"/>
</dbReference>
<evidence type="ECO:0000259" key="1">
    <source>
        <dbReference type="Pfam" id="PF06568"/>
    </source>
</evidence>
<dbReference type="AlphaFoldDB" id="A0A0C5V4T7"/>
<dbReference type="Pfam" id="PF06568">
    <property type="entry name" value="YjiS-like"/>
    <property type="match status" value="1"/>
</dbReference>